<dbReference type="InterPro" id="IPR037883">
    <property type="entry name" value="Knr4/Smi1-like_sf"/>
</dbReference>
<dbReference type="Proteomes" id="UP000239047">
    <property type="component" value="Unassembled WGS sequence"/>
</dbReference>
<keyword evidence="3" id="KW-1185">Reference proteome</keyword>
<feature type="domain" description="Knr4/Smi1-like" evidence="1">
    <location>
        <begin position="16"/>
        <end position="133"/>
    </location>
</feature>
<dbReference type="SMART" id="SM00860">
    <property type="entry name" value="SMI1_KNR4"/>
    <property type="match status" value="1"/>
</dbReference>
<organism evidence="2 3">
    <name type="scientific">Jeotgalibacillus proteolyticus</name>
    <dbReference type="NCBI Taxonomy" id="2082395"/>
    <lineage>
        <taxon>Bacteria</taxon>
        <taxon>Bacillati</taxon>
        <taxon>Bacillota</taxon>
        <taxon>Bacilli</taxon>
        <taxon>Bacillales</taxon>
        <taxon>Caryophanaceae</taxon>
        <taxon>Jeotgalibacillus</taxon>
    </lineage>
</organism>
<reference evidence="2 3" key="1">
    <citation type="submission" date="2018-02" db="EMBL/GenBank/DDBJ databases">
        <title>Jeotgalibacillus proteolyticum sp. nov. a protease producing bacterium isolated from ocean sediments of Laizhou Bay.</title>
        <authorList>
            <person name="Li Y."/>
        </authorList>
    </citation>
    <scope>NUCLEOTIDE SEQUENCE [LARGE SCALE GENOMIC DNA]</scope>
    <source>
        <strain evidence="2 3">22-7</strain>
    </source>
</reference>
<dbReference type="Pfam" id="PF09346">
    <property type="entry name" value="SMI1_KNR4"/>
    <property type="match status" value="1"/>
</dbReference>
<comment type="caution">
    <text evidence="2">The sequence shown here is derived from an EMBL/GenBank/DDBJ whole genome shotgun (WGS) entry which is preliminary data.</text>
</comment>
<dbReference type="InterPro" id="IPR018958">
    <property type="entry name" value="Knr4/Smi1-like_dom"/>
</dbReference>
<dbReference type="EMBL" id="PREZ01000004">
    <property type="protein sequence ID" value="PPA70346.1"/>
    <property type="molecule type" value="Genomic_DNA"/>
</dbReference>
<sequence>MKKAIHRINPSSKATGVSELQLKKTEKELGAVFPEEYKELFLETNGAAFDEWILYPIQPIEQGRLSKDIVKMNKEKRPENLPDDMICIGEKTNGDKLCYRIRRRLMQEQIYVYYEKTEKCDCKSSDLKSFIDWFVPKVDTTKPNNIGVFKIESGNLVVADPYYLEDDESEGKISISNVKNGEWTASLSYLPDETIKSLTVYYGDKKSSGRWHACEKMIAVDSASAGVFDPSLSVQIKDDEYIEITSSDVQGGIVPGGAISVSGYGDGLYEVNVKYNRSKEVVGVMIGFEEDY</sequence>
<evidence type="ECO:0000313" key="2">
    <source>
        <dbReference type="EMBL" id="PPA70346.1"/>
    </source>
</evidence>
<dbReference type="AlphaFoldDB" id="A0A2S5GBH1"/>
<gene>
    <name evidence="2" type="ORF">C4B60_12265</name>
</gene>
<dbReference type="SUPFAM" id="SSF160631">
    <property type="entry name" value="SMI1/KNR4-like"/>
    <property type="match status" value="1"/>
</dbReference>
<name>A0A2S5GBH1_9BACL</name>
<dbReference type="Gene3D" id="3.40.1580.10">
    <property type="entry name" value="SMI1/KNR4-like"/>
    <property type="match status" value="1"/>
</dbReference>
<proteinExistence type="predicted"/>
<evidence type="ECO:0000259" key="1">
    <source>
        <dbReference type="SMART" id="SM00860"/>
    </source>
</evidence>
<dbReference type="RefSeq" id="WP_104058296.1">
    <property type="nucleotide sequence ID" value="NZ_PREZ01000004.1"/>
</dbReference>
<accession>A0A2S5GBH1</accession>
<dbReference type="OrthoDB" id="2045100at2"/>
<protein>
    <submittedName>
        <fullName evidence="2">SMI1/KNR4 family protein</fullName>
    </submittedName>
</protein>
<evidence type="ECO:0000313" key="3">
    <source>
        <dbReference type="Proteomes" id="UP000239047"/>
    </source>
</evidence>